<feature type="signal peptide" evidence="2">
    <location>
        <begin position="1"/>
        <end position="26"/>
    </location>
</feature>
<comment type="caution">
    <text evidence="4">The sequence shown here is derived from an EMBL/GenBank/DDBJ whole genome shotgun (WGS) entry which is preliminary data.</text>
</comment>
<organism evidence="4 5">
    <name type="scientific">Allokutzneria oryzae</name>
    <dbReference type="NCBI Taxonomy" id="1378989"/>
    <lineage>
        <taxon>Bacteria</taxon>
        <taxon>Bacillati</taxon>
        <taxon>Actinomycetota</taxon>
        <taxon>Actinomycetes</taxon>
        <taxon>Pseudonocardiales</taxon>
        <taxon>Pseudonocardiaceae</taxon>
        <taxon>Allokutzneria</taxon>
    </lineage>
</organism>
<evidence type="ECO:0000313" key="5">
    <source>
        <dbReference type="Proteomes" id="UP001589693"/>
    </source>
</evidence>
<dbReference type="Gene3D" id="3.40.50.1820">
    <property type="entry name" value="alpha/beta hydrolase"/>
    <property type="match status" value="1"/>
</dbReference>
<evidence type="ECO:0000313" key="4">
    <source>
        <dbReference type="EMBL" id="MFB9904987.1"/>
    </source>
</evidence>
<feature type="region of interest" description="Disordered" evidence="1">
    <location>
        <begin position="406"/>
        <end position="444"/>
    </location>
</feature>
<keyword evidence="2" id="KW-0732">Signal</keyword>
<proteinExistence type="predicted"/>
<dbReference type="SUPFAM" id="SSF53474">
    <property type="entry name" value="alpha/beta-Hydrolases"/>
    <property type="match status" value="1"/>
</dbReference>
<evidence type="ECO:0000259" key="3">
    <source>
        <dbReference type="Pfam" id="PF12740"/>
    </source>
</evidence>
<keyword evidence="5" id="KW-1185">Reference proteome</keyword>
<evidence type="ECO:0000256" key="2">
    <source>
        <dbReference type="SAM" id="SignalP"/>
    </source>
</evidence>
<gene>
    <name evidence="4" type="ORF">ACFFQA_13680</name>
</gene>
<protein>
    <recommendedName>
        <fullName evidence="3">PET hydrolase/cutinase-like domain-containing protein</fullName>
    </recommendedName>
</protein>
<dbReference type="EMBL" id="JBHLZU010000010">
    <property type="protein sequence ID" value="MFB9904987.1"/>
    <property type="molecule type" value="Genomic_DNA"/>
</dbReference>
<feature type="chain" id="PRO_5045769257" description="PET hydrolase/cutinase-like domain-containing protein" evidence="2">
    <location>
        <begin position="27"/>
        <end position="578"/>
    </location>
</feature>
<accession>A0ABV5ZVR8</accession>
<sequence>MKRIGLLTAATVLAASLIGVGPGAGAGAAAPQLDPLVPGPHKVSEAPYNLGDDVFLPNAFPWPVELAGHVYYPDKVANEAYPVVLFMHGRHATCMSSTEPRPKLGWPCPPGYVPIPNHRGYDYLARQLASHGYAVISVSANGINGKDNLDINYGQRARGELVLKHIAMWNEWRTKPGAPIPTTAVRSFDFNRIGLMGHSRGGEGVVNAVEQNALLEKPFRLRALLPLAATNFERRIPVGITMATLQPECDGDVRDLQGVHYYESGRYYVHTDRATRNNITVLGANHNYFNTNWSPSSGLPGAVDDWRGSPSGPKSSCDPSQPTRLTEQQQRNVGIGYIGGFFRHYLGGEKAFAPLWRGAVGTPASLAPATVLVSYHPPSASGQRLDLNRQDDFTPNTLGGEVTAIGAKQTPCGGPSPEPRASCLSKPGEVVSEPHRGFGRPGTYSGRTTWAASGGTITNDVPARYGDVHKFTALQFRAGVDFTDPANPQGKPQDLRIVLTDTAGRSASVKASEYGKALDYPRAGGDQYDVLPRMHLHQVRVPLAAFTGVDLTKIKSVQFALDVNPTGAIAVSDLVFAD</sequence>
<feature type="domain" description="PET hydrolase/cutinase-like" evidence="3">
    <location>
        <begin position="110"/>
        <end position="291"/>
    </location>
</feature>
<dbReference type="InterPro" id="IPR041127">
    <property type="entry name" value="PET_hydrolase/cutinase-like"/>
</dbReference>
<feature type="region of interest" description="Disordered" evidence="1">
    <location>
        <begin position="300"/>
        <end position="330"/>
    </location>
</feature>
<dbReference type="Proteomes" id="UP001589693">
    <property type="component" value="Unassembled WGS sequence"/>
</dbReference>
<name>A0ABV5ZVR8_9PSEU</name>
<dbReference type="InterPro" id="IPR029058">
    <property type="entry name" value="AB_hydrolase_fold"/>
</dbReference>
<feature type="compositionally biased region" description="Polar residues" evidence="1">
    <location>
        <begin position="312"/>
        <end position="330"/>
    </location>
</feature>
<reference evidence="4 5" key="1">
    <citation type="submission" date="2024-09" db="EMBL/GenBank/DDBJ databases">
        <authorList>
            <person name="Sun Q."/>
            <person name="Mori K."/>
        </authorList>
    </citation>
    <scope>NUCLEOTIDE SEQUENCE [LARGE SCALE GENOMIC DNA]</scope>
    <source>
        <strain evidence="4 5">TBRC 7907</strain>
    </source>
</reference>
<dbReference type="RefSeq" id="WP_377852198.1">
    <property type="nucleotide sequence ID" value="NZ_JBHLZU010000010.1"/>
</dbReference>
<evidence type="ECO:0000256" key="1">
    <source>
        <dbReference type="SAM" id="MobiDB-lite"/>
    </source>
</evidence>
<dbReference type="Pfam" id="PF12740">
    <property type="entry name" value="PETase"/>
    <property type="match status" value="1"/>
</dbReference>